<keyword evidence="1" id="KW-1133">Transmembrane helix</keyword>
<dbReference type="Proteomes" id="UP001593833">
    <property type="component" value="Unassembled WGS sequence"/>
</dbReference>
<keyword evidence="1" id="KW-0472">Membrane</keyword>
<dbReference type="Pfam" id="PF12089">
    <property type="entry name" value="DUF3566"/>
    <property type="match status" value="1"/>
</dbReference>
<protein>
    <submittedName>
        <fullName evidence="3">DUF3566 domain-containing protein</fullName>
    </submittedName>
</protein>
<proteinExistence type="predicted"/>
<evidence type="ECO:0000259" key="2">
    <source>
        <dbReference type="Pfam" id="PF12089"/>
    </source>
</evidence>
<evidence type="ECO:0000313" key="3">
    <source>
        <dbReference type="EMBL" id="MFC1572019.1"/>
    </source>
</evidence>
<name>A0ABV6YIL5_UNCEI</name>
<dbReference type="EMBL" id="JBHPKH010000002">
    <property type="protein sequence ID" value="MFC1572019.1"/>
    <property type="molecule type" value="Genomic_DNA"/>
</dbReference>
<feature type="transmembrane region" description="Helical" evidence="1">
    <location>
        <begin position="21"/>
        <end position="44"/>
    </location>
</feature>
<organism evidence="3 4">
    <name type="scientific">Eiseniibacteriota bacterium</name>
    <dbReference type="NCBI Taxonomy" id="2212470"/>
    <lineage>
        <taxon>Bacteria</taxon>
        <taxon>Candidatus Eiseniibacteriota</taxon>
    </lineage>
</organism>
<dbReference type="InterPro" id="IPR021949">
    <property type="entry name" value="DUF3566_TM"/>
</dbReference>
<accession>A0ABV6YIL5</accession>
<feature type="domain" description="DUF3566" evidence="2">
    <location>
        <begin position="16"/>
        <end position="63"/>
    </location>
</feature>
<keyword evidence="4" id="KW-1185">Reference proteome</keyword>
<comment type="caution">
    <text evidence="3">The sequence shown here is derived from an EMBL/GenBank/DDBJ whole genome shotgun (WGS) entry which is preliminary data.</text>
</comment>
<evidence type="ECO:0000256" key="1">
    <source>
        <dbReference type="SAM" id="Phobius"/>
    </source>
</evidence>
<keyword evidence="1" id="KW-0812">Transmembrane</keyword>
<sequence>MRKPSWRRSSHSLGPVNLGTALVFLALIGMPLIFAVVGAILGLIEATLYNLFARWSGGVEINIVREV</sequence>
<reference evidence="3 4" key="1">
    <citation type="submission" date="2024-09" db="EMBL/GenBank/DDBJ databases">
        <authorList>
            <person name="D'Angelo T."/>
        </authorList>
    </citation>
    <scope>NUCLEOTIDE SEQUENCE [LARGE SCALE GENOMIC DNA]</scope>
    <source>
        <strain evidence="3">SAG AM-320-E07</strain>
    </source>
</reference>
<evidence type="ECO:0000313" key="4">
    <source>
        <dbReference type="Proteomes" id="UP001593833"/>
    </source>
</evidence>
<gene>
    <name evidence="3" type="ORF">ACFL6M_00310</name>
</gene>